<dbReference type="WBParaSite" id="RSKR_0000648650.1">
    <property type="protein sequence ID" value="RSKR_0000648650.1"/>
    <property type="gene ID" value="RSKR_0000648650"/>
</dbReference>
<evidence type="ECO:0000313" key="1">
    <source>
        <dbReference type="Proteomes" id="UP000095286"/>
    </source>
</evidence>
<protein>
    <submittedName>
        <fullName evidence="2">Uncharacterized protein</fullName>
    </submittedName>
</protein>
<dbReference type="Proteomes" id="UP000095286">
    <property type="component" value="Unplaced"/>
</dbReference>
<accession>A0AC35U0Y9</accession>
<proteinExistence type="predicted"/>
<sequence length="195" mass="22566">MDLLKTDQKTPHTSKLLTPVWTSKNDYHHRTTAPLMKFALRDSPNINMPSTPKKRRDSFYVAKREVDNANVHDSDAFPDLKINAISSSIYNSKPTARAVEKELIQLFAHHSTSIISCSEEDFLSAVFNSEKPKNIVVTTIIFMNSCAIKLIHNYHFHSISSDSKHEIKTISIGHQFYYQNKPIFWIYLTFFINFR</sequence>
<organism evidence="1 2">
    <name type="scientific">Rhabditophanes sp. KR3021</name>
    <dbReference type="NCBI Taxonomy" id="114890"/>
    <lineage>
        <taxon>Eukaryota</taxon>
        <taxon>Metazoa</taxon>
        <taxon>Ecdysozoa</taxon>
        <taxon>Nematoda</taxon>
        <taxon>Chromadorea</taxon>
        <taxon>Rhabditida</taxon>
        <taxon>Tylenchina</taxon>
        <taxon>Panagrolaimomorpha</taxon>
        <taxon>Strongyloidoidea</taxon>
        <taxon>Alloionematidae</taxon>
        <taxon>Rhabditophanes</taxon>
    </lineage>
</organism>
<name>A0AC35U0Y9_9BILA</name>
<evidence type="ECO:0000313" key="2">
    <source>
        <dbReference type="WBParaSite" id="RSKR_0000648650.1"/>
    </source>
</evidence>
<reference evidence="2" key="1">
    <citation type="submission" date="2016-11" db="UniProtKB">
        <authorList>
            <consortium name="WormBaseParasite"/>
        </authorList>
    </citation>
    <scope>IDENTIFICATION</scope>
    <source>
        <strain evidence="2">KR3021</strain>
    </source>
</reference>